<keyword evidence="9 11" id="KW-0238">DNA-binding</keyword>
<keyword evidence="6 13" id="KW-0862">Zinc</keyword>
<dbReference type="Gene3D" id="3.30.230.10">
    <property type="match status" value="1"/>
</dbReference>
<evidence type="ECO:0000256" key="6">
    <source>
        <dbReference type="ARBA" id="ARBA00022833"/>
    </source>
</evidence>
<dbReference type="GO" id="GO:0003684">
    <property type="term" value="F:damaged DNA binding"/>
    <property type="evidence" value="ECO:0007669"/>
    <property type="project" value="InterPro"/>
</dbReference>
<evidence type="ECO:0000313" key="15">
    <source>
        <dbReference type="EMBL" id="OAT85185.1"/>
    </source>
</evidence>
<sequence length="452" mass="47685">MAVKTRFYCQECGHVSPRWLGRCPDCGAWNSLVEEKLSPAPKSAPASGGTPVQPVTAVPGVREERFPTGLAELDRVLGGGVVPASLVLLGGDPGIGKSTLLLQMAHLMSAGQKPVLYVSGEESVSQVRMRAGRLGAGNPLLYLLAETDVERIAACVESLRPALVVVDSIQTIHRADLGSAPGSVGQVRECGARLMRLAKEGGAAVFLVGHVTKEGQLAGPRVLEHMVDTVLYFEGERHQSYRILRAVKNRFGSTNEIGVFEMQHCGLVEVPNPSALFTMHQRTAPVAGAAVVSALEGTRPLLVEIQALVSPTGFGMPRRMAAGVDYNRVALIMAVLEKRVGLHLGSHDAYVSAVGGVRLDEPAADLGVALALASSFRDRPVAEGTVVAGEIGLTGEIRPVSGVDRRVQEASRMGFKQCILPRGNLVQINGSGSLKIAGVETLAQAVELALSR</sequence>
<dbReference type="InterPro" id="IPR020588">
    <property type="entry name" value="RecA_ATP-bd"/>
</dbReference>
<dbReference type="GO" id="GO:0004252">
    <property type="term" value="F:serine-type endopeptidase activity"/>
    <property type="evidence" value="ECO:0007669"/>
    <property type="project" value="InterPro"/>
</dbReference>
<comment type="function">
    <text evidence="11">Plays a role in repairing double-strand DNA breaks, probably involving stabilizing or processing branched DNA or blocked replication forks.</text>
</comment>
<dbReference type="GO" id="GO:0000725">
    <property type="term" value="P:recombinational repair"/>
    <property type="evidence" value="ECO:0007669"/>
    <property type="project" value="UniProtKB-UniRule"/>
</dbReference>
<dbReference type="InterPro" id="IPR041166">
    <property type="entry name" value="Rubredoxin_2"/>
</dbReference>
<dbReference type="GO" id="GO:0008270">
    <property type="term" value="F:zinc ion binding"/>
    <property type="evidence" value="ECO:0007669"/>
    <property type="project" value="UniProtKB-KW"/>
</dbReference>
<dbReference type="GO" id="GO:0140664">
    <property type="term" value="F:ATP-dependent DNA damage sensor activity"/>
    <property type="evidence" value="ECO:0007669"/>
    <property type="project" value="InterPro"/>
</dbReference>
<protein>
    <recommendedName>
        <fullName evidence="11 12">DNA repair protein RadA</fullName>
    </recommendedName>
</protein>
<dbReference type="EMBL" id="LYVF01000069">
    <property type="protein sequence ID" value="OAT85185.1"/>
    <property type="molecule type" value="Genomic_DNA"/>
</dbReference>
<evidence type="ECO:0000256" key="4">
    <source>
        <dbReference type="ARBA" id="ARBA00022771"/>
    </source>
</evidence>
<dbReference type="AlphaFoldDB" id="A0A1B7LGG0"/>
<evidence type="ECO:0000313" key="16">
    <source>
        <dbReference type="Proteomes" id="UP000078532"/>
    </source>
</evidence>
<dbReference type="Pfam" id="PF18073">
    <property type="entry name" value="Zn_ribbon_LapB"/>
    <property type="match status" value="1"/>
</dbReference>
<dbReference type="NCBIfam" id="TIGR00416">
    <property type="entry name" value="sms"/>
    <property type="match status" value="1"/>
</dbReference>
<evidence type="ECO:0000256" key="2">
    <source>
        <dbReference type="ARBA" id="ARBA00022741"/>
    </source>
</evidence>
<keyword evidence="8 11" id="KW-0346">Stress response</keyword>
<reference evidence="15 16" key="1">
    <citation type="submission" date="2016-04" db="EMBL/GenBank/DDBJ databases">
        <authorList>
            <person name="Evans L.H."/>
            <person name="Alamgir A."/>
            <person name="Owens N."/>
            <person name="Weber N.D."/>
            <person name="Virtaneva K."/>
            <person name="Barbian K."/>
            <person name="Babar A."/>
            <person name="Rosenke K."/>
        </authorList>
    </citation>
    <scope>NUCLEOTIDE SEQUENCE [LARGE SCALE GENOMIC DNA]</scope>
    <source>
        <strain evidence="15 16">LMa1</strain>
    </source>
</reference>
<dbReference type="InterPro" id="IPR027417">
    <property type="entry name" value="P-loop_NTPase"/>
</dbReference>
<evidence type="ECO:0000256" key="8">
    <source>
        <dbReference type="ARBA" id="ARBA00023016"/>
    </source>
</evidence>
<keyword evidence="4 13" id="KW-0863">Zinc-finger</keyword>
<evidence type="ECO:0000256" key="5">
    <source>
        <dbReference type="ARBA" id="ARBA00022801"/>
    </source>
</evidence>
<dbReference type="PANTHER" id="PTHR32472">
    <property type="entry name" value="DNA REPAIR PROTEIN RADA"/>
    <property type="match status" value="1"/>
</dbReference>
<evidence type="ECO:0000256" key="11">
    <source>
        <dbReference type="HAMAP-Rule" id="MF_01498"/>
    </source>
</evidence>
<dbReference type="PRINTS" id="PR01874">
    <property type="entry name" value="DNAREPAIRADA"/>
</dbReference>
<dbReference type="InterPro" id="IPR020568">
    <property type="entry name" value="Ribosomal_Su5_D2-typ_SF"/>
</dbReference>
<dbReference type="STRING" id="1838280.A6M21_06455"/>
<dbReference type="SUPFAM" id="SSF52540">
    <property type="entry name" value="P-loop containing nucleoside triphosphate hydrolases"/>
    <property type="match status" value="1"/>
</dbReference>
<evidence type="ECO:0000259" key="14">
    <source>
        <dbReference type="PROSITE" id="PS50162"/>
    </source>
</evidence>
<dbReference type="FunFam" id="3.40.50.300:FF:000050">
    <property type="entry name" value="DNA repair protein RadA"/>
    <property type="match status" value="1"/>
</dbReference>
<keyword evidence="16" id="KW-1185">Reference proteome</keyword>
<dbReference type="Gene3D" id="3.40.50.300">
    <property type="entry name" value="P-loop containing nucleotide triphosphate hydrolases"/>
    <property type="match status" value="1"/>
</dbReference>
<name>A0A1B7LGG0_9FIRM</name>
<dbReference type="SUPFAM" id="SSF54211">
    <property type="entry name" value="Ribosomal protein S5 domain 2-like"/>
    <property type="match status" value="1"/>
</dbReference>
<dbReference type="GO" id="GO:0005829">
    <property type="term" value="C:cytosol"/>
    <property type="evidence" value="ECO:0007669"/>
    <property type="project" value="TreeGrafter"/>
</dbReference>
<dbReference type="CDD" id="cd01121">
    <property type="entry name" value="RadA_SMS_N"/>
    <property type="match status" value="1"/>
</dbReference>
<dbReference type="Pfam" id="PF05362">
    <property type="entry name" value="Lon_C"/>
    <property type="match status" value="1"/>
</dbReference>
<evidence type="ECO:0000256" key="10">
    <source>
        <dbReference type="ARBA" id="ARBA00023204"/>
    </source>
</evidence>
<evidence type="ECO:0000256" key="7">
    <source>
        <dbReference type="ARBA" id="ARBA00022840"/>
    </source>
</evidence>
<proteinExistence type="inferred from homology"/>
<evidence type="ECO:0000256" key="13">
    <source>
        <dbReference type="RuleBase" id="RU003555"/>
    </source>
</evidence>
<dbReference type="GO" id="GO:0005524">
    <property type="term" value="F:ATP binding"/>
    <property type="evidence" value="ECO:0007669"/>
    <property type="project" value="UniProtKB-UniRule"/>
</dbReference>
<feature type="domain" description="RecA family profile 1" evidence="14">
    <location>
        <begin position="62"/>
        <end position="211"/>
    </location>
</feature>
<evidence type="ECO:0000256" key="1">
    <source>
        <dbReference type="ARBA" id="ARBA00022723"/>
    </source>
</evidence>
<dbReference type="GO" id="GO:0004176">
    <property type="term" value="F:ATP-dependent peptidase activity"/>
    <property type="evidence" value="ECO:0007669"/>
    <property type="project" value="InterPro"/>
</dbReference>
<dbReference type="PROSITE" id="PS50162">
    <property type="entry name" value="RECA_2"/>
    <property type="match status" value="1"/>
</dbReference>
<dbReference type="HAMAP" id="MF_01498">
    <property type="entry name" value="RadA_bact"/>
    <property type="match status" value="1"/>
</dbReference>
<dbReference type="InterPro" id="IPR004504">
    <property type="entry name" value="DNA_repair_RadA"/>
</dbReference>
<dbReference type="PANTHER" id="PTHR32472:SF10">
    <property type="entry name" value="DNA REPAIR PROTEIN RADA-LIKE PROTEIN"/>
    <property type="match status" value="1"/>
</dbReference>
<dbReference type="InterPro" id="IPR008269">
    <property type="entry name" value="Lon_proteolytic"/>
</dbReference>
<dbReference type="GO" id="GO:0006508">
    <property type="term" value="P:proteolysis"/>
    <property type="evidence" value="ECO:0007669"/>
    <property type="project" value="InterPro"/>
</dbReference>
<keyword evidence="3 11" id="KW-0227">DNA damage</keyword>
<dbReference type="OrthoDB" id="9803906at2"/>
<comment type="caution">
    <text evidence="15">The sequence shown here is derived from an EMBL/GenBank/DDBJ whole genome shotgun (WGS) entry which is preliminary data.</text>
</comment>
<organism evidence="15 16">
    <name type="scientific">Desulfotomaculum copahuensis</name>
    <dbReference type="NCBI Taxonomy" id="1838280"/>
    <lineage>
        <taxon>Bacteria</taxon>
        <taxon>Bacillati</taxon>
        <taxon>Bacillota</taxon>
        <taxon>Clostridia</taxon>
        <taxon>Eubacteriales</taxon>
        <taxon>Desulfotomaculaceae</taxon>
        <taxon>Desulfotomaculum</taxon>
    </lineage>
</organism>
<comment type="function">
    <text evidence="13">DNA-dependent ATPase involved in processing of recombination intermediates, plays a role in repairing DNA breaks. Stimulates the branch migration of RecA-mediated strand transfer reactions, allowing the 3' invading strand to extend heteroduplex DNA faster. Binds ssDNA in the presence of ADP but not other nucleotides, has ATPase activity that is stimulated by ssDNA and various branched DNA structures, but inhibited by SSB. Does not have RecA's homology-searching function.</text>
</comment>
<keyword evidence="2 11" id="KW-0547">Nucleotide-binding</keyword>
<comment type="similarity">
    <text evidence="11 13">Belongs to the RecA family. RadA subfamily.</text>
</comment>
<keyword evidence="10 11" id="KW-0234">DNA repair</keyword>
<gene>
    <name evidence="11" type="primary">radA</name>
    <name evidence="15" type="ORF">A6M21_06455</name>
</gene>
<keyword evidence="1 11" id="KW-0479">Metal-binding</keyword>
<dbReference type="Proteomes" id="UP000078532">
    <property type="component" value="Unassembled WGS sequence"/>
</dbReference>
<feature type="region of interest" description="Lon-protease-like" evidence="11">
    <location>
        <begin position="348"/>
        <end position="452"/>
    </location>
</feature>
<evidence type="ECO:0000256" key="3">
    <source>
        <dbReference type="ARBA" id="ARBA00022763"/>
    </source>
</evidence>
<comment type="domain">
    <text evidence="11">The middle region has homology to RecA with ATPase motifs including the RadA KNRFG motif, while the C-terminus is homologous to Lon protease.</text>
</comment>
<accession>A0A1B7LGG0</accession>
<feature type="short sequence motif" description="RadA KNRFG motif" evidence="11">
    <location>
        <begin position="248"/>
        <end position="252"/>
    </location>
</feature>
<dbReference type="Pfam" id="PF13481">
    <property type="entry name" value="AAA_25"/>
    <property type="match status" value="1"/>
</dbReference>
<keyword evidence="7 11" id="KW-0067">ATP-binding</keyword>
<evidence type="ECO:0000256" key="12">
    <source>
        <dbReference type="NCBIfam" id="TIGR00416"/>
    </source>
</evidence>
<feature type="binding site" evidence="11">
    <location>
        <begin position="91"/>
        <end position="98"/>
    </location>
    <ligand>
        <name>ATP</name>
        <dbReference type="ChEBI" id="CHEBI:30616"/>
    </ligand>
</feature>
<keyword evidence="5" id="KW-0378">Hydrolase</keyword>
<evidence type="ECO:0000256" key="9">
    <source>
        <dbReference type="ARBA" id="ARBA00023125"/>
    </source>
</evidence>
<dbReference type="SMART" id="SM00382">
    <property type="entry name" value="AAA"/>
    <property type="match status" value="1"/>
</dbReference>
<dbReference type="InterPro" id="IPR014721">
    <property type="entry name" value="Ribsml_uS5_D2-typ_fold_subgr"/>
</dbReference>
<dbReference type="InterPro" id="IPR003593">
    <property type="entry name" value="AAA+_ATPase"/>
</dbReference>
<dbReference type="RefSeq" id="WP_066666925.1">
    <property type="nucleotide sequence ID" value="NZ_LYVF01000069.1"/>
</dbReference>